<dbReference type="HAMAP" id="MF_00799">
    <property type="entry name" value="UPF0336"/>
    <property type="match status" value="1"/>
</dbReference>
<dbReference type="InterPro" id="IPR029069">
    <property type="entry name" value="HotDog_dom_sf"/>
</dbReference>
<organism evidence="3 4">
    <name type="scientific">Cryptosporangium japonicum</name>
    <dbReference type="NCBI Taxonomy" id="80872"/>
    <lineage>
        <taxon>Bacteria</taxon>
        <taxon>Bacillati</taxon>
        <taxon>Actinomycetota</taxon>
        <taxon>Actinomycetes</taxon>
        <taxon>Cryptosporangiales</taxon>
        <taxon>Cryptosporangiaceae</taxon>
        <taxon>Cryptosporangium</taxon>
    </lineage>
</organism>
<evidence type="ECO:0000313" key="3">
    <source>
        <dbReference type="EMBL" id="GAA0227536.1"/>
    </source>
</evidence>
<dbReference type="PANTHER" id="PTHR43437:SF3">
    <property type="entry name" value="HYDROXYACYL-THIOESTER DEHYDRATASE TYPE 2, MITOCHONDRIAL"/>
    <property type="match status" value="1"/>
</dbReference>
<proteinExistence type="inferred from homology"/>
<dbReference type="SUPFAM" id="SSF54637">
    <property type="entry name" value="Thioesterase/thiol ester dehydrase-isomerase"/>
    <property type="match status" value="1"/>
</dbReference>
<dbReference type="InterPro" id="IPR050965">
    <property type="entry name" value="UPF0336/Enoyl-CoA_hydratase"/>
</dbReference>
<feature type="domain" description="FAS1-like dehydratase" evidence="2">
    <location>
        <begin position="49"/>
        <end position="178"/>
    </location>
</feature>
<keyword evidence="4" id="KW-1185">Reference proteome</keyword>
<dbReference type="EMBL" id="BAAAGX010000006">
    <property type="protein sequence ID" value="GAA0227536.1"/>
    <property type="molecule type" value="Genomic_DNA"/>
</dbReference>
<gene>
    <name evidence="3" type="ORF">GCM10009539_11230</name>
</gene>
<dbReference type="InterPro" id="IPR016709">
    <property type="entry name" value="HadA-like"/>
</dbReference>
<dbReference type="CDD" id="cd03441">
    <property type="entry name" value="R_hydratase_like"/>
    <property type="match status" value="1"/>
</dbReference>
<name>A0ABP3DAJ5_9ACTN</name>
<comment type="caution">
    <text evidence="3">The sequence shown here is derived from an EMBL/GenBank/DDBJ whole genome shotgun (WGS) entry which is preliminary data.</text>
</comment>
<comment type="similarity">
    <text evidence="1">Belongs to the UPF0336 family.</text>
</comment>
<dbReference type="Gene3D" id="3.10.129.10">
    <property type="entry name" value="Hotdog Thioesterase"/>
    <property type="match status" value="1"/>
</dbReference>
<reference evidence="4" key="1">
    <citation type="journal article" date="2019" name="Int. J. Syst. Evol. Microbiol.">
        <title>The Global Catalogue of Microorganisms (GCM) 10K type strain sequencing project: providing services to taxonomists for standard genome sequencing and annotation.</title>
        <authorList>
            <consortium name="The Broad Institute Genomics Platform"/>
            <consortium name="The Broad Institute Genome Sequencing Center for Infectious Disease"/>
            <person name="Wu L."/>
            <person name="Ma J."/>
        </authorList>
    </citation>
    <scope>NUCLEOTIDE SEQUENCE [LARGE SCALE GENOMIC DNA]</scope>
    <source>
        <strain evidence="4">JCM 10425</strain>
    </source>
</reference>
<dbReference type="Pfam" id="PF13452">
    <property type="entry name" value="FAS1_DH_region"/>
    <property type="match status" value="1"/>
</dbReference>
<dbReference type="PANTHER" id="PTHR43437">
    <property type="entry name" value="HYDROXYACYL-THIOESTER DEHYDRATASE TYPE 2, MITOCHONDRIAL-RELATED"/>
    <property type="match status" value="1"/>
</dbReference>
<dbReference type="Proteomes" id="UP001500967">
    <property type="component" value="Unassembled WGS sequence"/>
</dbReference>
<evidence type="ECO:0000313" key="4">
    <source>
        <dbReference type="Proteomes" id="UP001500967"/>
    </source>
</evidence>
<dbReference type="InterPro" id="IPR039569">
    <property type="entry name" value="FAS1-like_DH_region"/>
</dbReference>
<accession>A0ABP3DAJ5</accession>
<evidence type="ECO:0000259" key="2">
    <source>
        <dbReference type="Pfam" id="PF13452"/>
    </source>
</evidence>
<evidence type="ECO:0000256" key="1">
    <source>
        <dbReference type="HAMAP-Rule" id="MF_00799"/>
    </source>
</evidence>
<protein>
    <recommendedName>
        <fullName evidence="1">UPF0336 protein GCM10009539_11230</fullName>
    </recommendedName>
</protein>
<sequence length="193" mass="21347">MWAVPRFRLVADAVPVVPGRLRGNRPRRRRRGRPDLECAGGRPVSALDAIGRTYPKTAPYEVGREKIREFAEAIGDTNSAYLDAAAAQKLGHPDVIAPPTFPIIFTMRSTRPAVFDPEIGMDYARVVHGEQRFVYTRPVRAGDRLVCETQIEDVKLRAGSIFLSMRTDVTTEDGEPVLAAYALIVSRAAEKEG</sequence>